<dbReference type="AlphaFoldDB" id="A0A9J7GRU7"/>
<proteinExistence type="predicted"/>
<evidence type="ECO:0000313" key="2">
    <source>
        <dbReference type="Proteomes" id="UP001108280"/>
    </source>
</evidence>
<dbReference type="GO" id="GO:0006355">
    <property type="term" value="P:regulation of DNA-templated transcription"/>
    <property type="evidence" value="ECO:0007669"/>
    <property type="project" value="InterPro"/>
</dbReference>
<organism evidence="2 3">
    <name type="scientific">Cricetulus griseus</name>
    <name type="common">Chinese hamster</name>
    <name type="synonym">Cricetulus barabensis griseus</name>
    <dbReference type="NCBI Taxonomy" id="10029"/>
    <lineage>
        <taxon>Eukaryota</taxon>
        <taxon>Metazoa</taxon>
        <taxon>Chordata</taxon>
        <taxon>Craniata</taxon>
        <taxon>Vertebrata</taxon>
        <taxon>Euteleostomi</taxon>
        <taxon>Mammalia</taxon>
        <taxon>Eutheria</taxon>
        <taxon>Euarchontoglires</taxon>
        <taxon>Glires</taxon>
        <taxon>Rodentia</taxon>
        <taxon>Myomorpha</taxon>
        <taxon>Muroidea</taxon>
        <taxon>Cricetidae</taxon>
        <taxon>Cricetinae</taxon>
        <taxon>Cricetulus</taxon>
    </lineage>
</organism>
<dbReference type="Gene3D" id="6.10.140.140">
    <property type="match status" value="1"/>
</dbReference>
<sequence length="103" mass="11785">MACSQSLLTFEDVAINFSKEEWECLNTSQRDLYRFVMLENYSNLVSVGLSVSKPELVTCLEQNKEPWMVNIKDSEVLEPGKLKGNNGSCVKYKTINVQQLQFD</sequence>
<dbReference type="InterPro" id="IPR001909">
    <property type="entry name" value="KRAB"/>
</dbReference>
<dbReference type="RefSeq" id="XP_027290305.1">
    <property type="nucleotide sequence ID" value="XM_027434504.1"/>
</dbReference>
<accession>A0A9J7GRU7</accession>
<reference evidence="3" key="3">
    <citation type="submission" date="2025-08" db="UniProtKB">
        <authorList>
            <consortium name="RefSeq"/>
        </authorList>
    </citation>
    <scope>IDENTIFICATION</scope>
    <source>
        <strain evidence="3">17A/GY</strain>
        <tissue evidence="3">Liver</tissue>
    </source>
</reference>
<reference evidence="2" key="2">
    <citation type="journal article" date="2020" name="Biotechnol. Bioeng.">
        <title>Chromosome-scale scaffolds for the Chinese hamster reference genome assembly to facilitate the study of the CHO epigenome.</title>
        <authorList>
            <person name="Hilliard W."/>
            <person name="MacDonald M."/>
            <person name="Lee K.H."/>
        </authorList>
    </citation>
    <scope>NUCLEOTIDE SEQUENCE [LARGE SCALE GENOMIC DNA]</scope>
    <source>
        <strain evidence="2">17A/GY</strain>
    </source>
</reference>
<dbReference type="Proteomes" id="UP001108280">
    <property type="component" value="Chromosome 9"/>
</dbReference>
<dbReference type="GeneID" id="113839044"/>
<dbReference type="CDD" id="cd07765">
    <property type="entry name" value="KRAB_A-box"/>
    <property type="match status" value="1"/>
</dbReference>
<dbReference type="PANTHER" id="PTHR23232:SF150">
    <property type="entry name" value="ZINC FINGER PROTEIN 993-RELATED"/>
    <property type="match status" value="1"/>
</dbReference>
<dbReference type="KEGG" id="cge:113839044"/>
<dbReference type="OrthoDB" id="9615950at2759"/>
<dbReference type="SUPFAM" id="SSF109640">
    <property type="entry name" value="KRAB domain (Kruppel-associated box)"/>
    <property type="match status" value="1"/>
</dbReference>
<protein>
    <submittedName>
        <fullName evidence="3">Protein ZNF738-like</fullName>
    </submittedName>
</protein>
<keyword evidence="2" id="KW-1185">Reference proteome</keyword>
<dbReference type="InterPro" id="IPR050169">
    <property type="entry name" value="Krueppel_C2H2_ZnF"/>
</dbReference>
<feature type="domain" description="KRAB" evidence="1">
    <location>
        <begin position="8"/>
        <end position="79"/>
    </location>
</feature>
<reference evidence="2" key="1">
    <citation type="journal article" date="2018" name="Biotechnol. Bioeng.">
        <title>A reference genome of the Chinese hamster based on a hybrid assembly strategy.</title>
        <authorList>
            <person name="Rupp O."/>
            <person name="MacDonald M.L."/>
            <person name="Li S."/>
            <person name="Dhiman H."/>
            <person name="Polson S."/>
            <person name="Griep S."/>
            <person name="Heffner K."/>
            <person name="Hernandez I."/>
            <person name="Brinkrolf K."/>
            <person name="Jadhav V."/>
            <person name="Samoudi M."/>
            <person name="Hao H."/>
            <person name="Kingham B."/>
            <person name="Goesmann A."/>
            <person name="Betenbaugh M.J."/>
            <person name="Lewis N.E."/>
            <person name="Borth N."/>
            <person name="Lee K.H."/>
        </authorList>
    </citation>
    <scope>NUCLEOTIDE SEQUENCE [LARGE SCALE GENOMIC DNA]</scope>
    <source>
        <strain evidence="2">17A/GY</strain>
    </source>
</reference>
<name>A0A9J7GRU7_CRIGR</name>
<evidence type="ECO:0000259" key="1">
    <source>
        <dbReference type="PROSITE" id="PS50805"/>
    </source>
</evidence>
<gene>
    <name evidence="3" type="primary">LOC113839044</name>
</gene>
<dbReference type="InterPro" id="IPR036051">
    <property type="entry name" value="KRAB_dom_sf"/>
</dbReference>
<dbReference type="SMART" id="SM00349">
    <property type="entry name" value="KRAB"/>
    <property type="match status" value="1"/>
</dbReference>
<evidence type="ECO:0000313" key="3">
    <source>
        <dbReference type="RefSeq" id="XP_027290305.1"/>
    </source>
</evidence>
<dbReference type="PROSITE" id="PS50805">
    <property type="entry name" value="KRAB"/>
    <property type="match status" value="1"/>
</dbReference>
<dbReference type="Pfam" id="PF01352">
    <property type="entry name" value="KRAB"/>
    <property type="match status" value="1"/>
</dbReference>
<dbReference type="PANTHER" id="PTHR23232">
    <property type="entry name" value="KRAB DOMAIN C2H2 ZINC FINGER"/>
    <property type="match status" value="1"/>
</dbReference>